<dbReference type="EMBL" id="GBXM01080186">
    <property type="protein sequence ID" value="JAH28391.1"/>
    <property type="molecule type" value="Transcribed_RNA"/>
</dbReference>
<protein>
    <submittedName>
        <fullName evidence="1">Uncharacterized protein</fullName>
    </submittedName>
</protein>
<dbReference type="AlphaFoldDB" id="A0A0E9RGX9"/>
<evidence type="ECO:0000313" key="1">
    <source>
        <dbReference type="EMBL" id="JAH28391.1"/>
    </source>
</evidence>
<proteinExistence type="predicted"/>
<organism evidence="1">
    <name type="scientific">Anguilla anguilla</name>
    <name type="common">European freshwater eel</name>
    <name type="synonym">Muraena anguilla</name>
    <dbReference type="NCBI Taxonomy" id="7936"/>
    <lineage>
        <taxon>Eukaryota</taxon>
        <taxon>Metazoa</taxon>
        <taxon>Chordata</taxon>
        <taxon>Craniata</taxon>
        <taxon>Vertebrata</taxon>
        <taxon>Euteleostomi</taxon>
        <taxon>Actinopterygii</taxon>
        <taxon>Neopterygii</taxon>
        <taxon>Teleostei</taxon>
        <taxon>Anguilliformes</taxon>
        <taxon>Anguillidae</taxon>
        <taxon>Anguilla</taxon>
    </lineage>
</organism>
<reference evidence="1" key="1">
    <citation type="submission" date="2014-11" db="EMBL/GenBank/DDBJ databases">
        <authorList>
            <person name="Amaro Gonzalez C."/>
        </authorList>
    </citation>
    <scope>NUCLEOTIDE SEQUENCE</scope>
</reference>
<sequence length="27" mass="2833">MMQVCCCYSPGAIILTSAPSTIILGFI</sequence>
<name>A0A0E9RGX9_ANGAN</name>
<reference evidence="1" key="2">
    <citation type="journal article" date="2015" name="Fish Shellfish Immunol.">
        <title>Early steps in the European eel (Anguilla anguilla)-Vibrio vulnificus interaction in the gills: Role of the RtxA13 toxin.</title>
        <authorList>
            <person name="Callol A."/>
            <person name="Pajuelo D."/>
            <person name="Ebbesson L."/>
            <person name="Teles M."/>
            <person name="MacKenzie S."/>
            <person name="Amaro C."/>
        </authorList>
    </citation>
    <scope>NUCLEOTIDE SEQUENCE</scope>
</reference>
<accession>A0A0E9RGX9</accession>